<dbReference type="GO" id="GO:0016747">
    <property type="term" value="F:acyltransferase activity, transferring groups other than amino-acyl groups"/>
    <property type="evidence" value="ECO:0007669"/>
    <property type="project" value="InterPro"/>
</dbReference>
<proteinExistence type="predicted"/>
<organism evidence="2 3">
    <name type="scientific">Amycolatopsis saalfeldensis</name>
    <dbReference type="NCBI Taxonomy" id="394193"/>
    <lineage>
        <taxon>Bacteria</taxon>
        <taxon>Bacillati</taxon>
        <taxon>Actinomycetota</taxon>
        <taxon>Actinomycetes</taxon>
        <taxon>Pseudonocardiales</taxon>
        <taxon>Pseudonocardiaceae</taxon>
        <taxon>Amycolatopsis</taxon>
    </lineage>
</organism>
<dbReference type="InterPro" id="IPR000182">
    <property type="entry name" value="GNAT_dom"/>
</dbReference>
<evidence type="ECO:0000259" key="1">
    <source>
        <dbReference type="Pfam" id="PF13302"/>
    </source>
</evidence>
<feature type="domain" description="N-acetyltransferase" evidence="1">
    <location>
        <begin position="21"/>
        <end position="164"/>
    </location>
</feature>
<protein>
    <submittedName>
        <fullName evidence="2">Protein N-acetyltransferase, RimJ/RimL family</fullName>
    </submittedName>
</protein>
<reference evidence="2 3" key="1">
    <citation type="submission" date="2016-10" db="EMBL/GenBank/DDBJ databases">
        <authorList>
            <person name="de Groot N.N."/>
        </authorList>
    </citation>
    <scope>NUCLEOTIDE SEQUENCE [LARGE SCALE GENOMIC DNA]</scope>
    <source>
        <strain evidence="2 3">DSM 44993</strain>
    </source>
</reference>
<dbReference type="Proteomes" id="UP000198582">
    <property type="component" value="Unassembled WGS sequence"/>
</dbReference>
<gene>
    <name evidence="2" type="ORF">SAMN04489732_122109</name>
</gene>
<name>A0A1H8YKS6_9PSEU</name>
<dbReference type="AlphaFoldDB" id="A0A1H8YKS6"/>
<sequence>MAAGPAPGSITGMDVFLETERLILRRFTGEDADLLFGLYNDPAVMRYLNGGAPADRAEIAAVDLPAFLGYHPRFPGYGFWAALDRERADFLGWFHFRPQPGDPVDEPELGYRLHRAAWGHGYATEGSRALLAKGFTDLGANRVTAATLTVNQGSRRVLEKVGLRYLRTVPADGHDTAEGAEHGVREYAITRAEWAALQDRPQP</sequence>
<dbReference type="Gene3D" id="3.40.630.30">
    <property type="match status" value="1"/>
</dbReference>
<dbReference type="PANTHER" id="PTHR43792">
    <property type="entry name" value="GNAT FAMILY, PUTATIVE (AFU_ORTHOLOGUE AFUA_3G00765)-RELATED-RELATED"/>
    <property type="match status" value="1"/>
</dbReference>
<dbReference type="InterPro" id="IPR016181">
    <property type="entry name" value="Acyl_CoA_acyltransferase"/>
</dbReference>
<keyword evidence="2" id="KW-0808">Transferase</keyword>
<evidence type="ECO:0000313" key="2">
    <source>
        <dbReference type="EMBL" id="SEP52824.1"/>
    </source>
</evidence>
<dbReference type="SUPFAM" id="SSF55729">
    <property type="entry name" value="Acyl-CoA N-acyltransferases (Nat)"/>
    <property type="match status" value="1"/>
</dbReference>
<dbReference type="EMBL" id="FOEF01000022">
    <property type="protein sequence ID" value="SEP52824.1"/>
    <property type="molecule type" value="Genomic_DNA"/>
</dbReference>
<dbReference type="Pfam" id="PF13302">
    <property type="entry name" value="Acetyltransf_3"/>
    <property type="match status" value="1"/>
</dbReference>
<dbReference type="STRING" id="394193.SAMN04489732_122109"/>
<accession>A0A1H8YKS6</accession>
<dbReference type="InterPro" id="IPR051531">
    <property type="entry name" value="N-acetyltransferase"/>
</dbReference>
<evidence type="ECO:0000313" key="3">
    <source>
        <dbReference type="Proteomes" id="UP000198582"/>
    </source>
</evidence>
<keyword evidence="3" id="KW-1185">Reference proteome</keyword>
<dbReference type="PANTHER" id="PTHR43792:SF1">
    <property type="entry name" value="N-ACETYLTRANSFERASE DOMAIN-CONTAINING PROTEIN"/>
    <property type="match status" value="1"/>
</dbReference>